<evidence type="ECO:0000256" key="3">
    <source>
        <dbReference type="ARBA" id="ARBA00022840"/>
    </source>
</evidence>
<dbReference type="CDD" id="cd00009">
    <property type="entry name" value="AAA"/>
    <property type="match status" value="1"/>
</dbReference>
<dbReference type="GO" id="GO:0005524">
    <property type="term" value="F:ATP binding"/>
    <property type="evidence" value="ECO:0007669"/>
    <property type="project" value="UniProtKB-KW"/>
</dbReference>
<keyword evidence="2" id="KW-0547">Nucleotide-binding</keyword>
<keyword evidence="5" id="KW-0804">Transcription</keyword>
<reference evidence="8" key="1">
    <citation type="submission" date="2018-06" db="EMBL/GenBank/DDBJ databases">
        <authorList>
            <person name="Zhirakovskaya E."/>
        </authorList>
    </citation>
    <scope>NUCLEOTIDE SEQUENCE</scope>
</reference>
<keyword evidence="4" id="KW-0805">Transcription regulation</keyword>
<dbReference type="Pfam" id="PF00158">
    <property type="entry name" value="Sigma54_activat"/>
    <property type="match status" value="1"/>
</dbReference>
<name>A0A3B0ZN35_9ZZZZ</name>
<evidence type="ECO:0000259" key="7">
    <source>
        <dbReference type="PROSITE" id="PS50110"/>
    </source>
</evidence>
<dbReference type="PANTHER" id="PTHR32071">
    <property type="entry name" value="TRANSCRIPTIONAL REGULATORY PROTEIN"/>
    <property type="match status" value="1"/>
</dbReference>
<accession>A0A3B0ZN35</accession>
<dbReference type="CDD" id="cd17550">
    <property type="entry name" value="REC_NtrX-like"/>
    <property type="match status" value="1"/>
</dbReference>
<dbReference type="Gene3D" id="3.40.50.300">
    <property type="entry name" value="P-loop containing nucleotide triphosphate hydrolases"/>
    <property type="match status" value="1"/>
</dbReference>
<dbReference type="PROSITE" id="PS50110">
    <property type="entry name" value="RESPONSE_REGULATORY"/>
    <property type="match status" value="1"/>
</dbReference>
<dbReference type="InterPro" id="IPR001789">
    <property type="entry name" value="Sig_transdc_resp-reg_receiver"/>
</dbReference>
<organism evidence="8">
    <name type="scientific">hydrothermal vent metagenome</name>
    <dbReference type="NCBI Taxonomy" id="652676"/>
    <lineage>
        <taxon>unclassified sequences</taxon>
        <taxon>metagenomes</taxon>
        <taxon>ecological metagenomes</taxon>
    </lineage>
</organism>
<dbReference type="SUPFAM" id="SSF52540">
    <property type="entry name" value="P-loop containing nucleoside triphosphate hydrolases"/>
    <property type="match status" value="1"/>
</dbReference>
<protein>
    <submittedName>
        <fullName evidence="8">Nitrogen regulation protein NtrX</fullName>
    </submittedName>
</protein>
<dbReference type="Gene3D" id="1.10.8.60">
    <property type="match status" value="1"/>
</dbReference>
<dbReference type="Gene3D" id="1.10.10.60">
    <property type="entry name" value="Homeodomain-like"/>
    <property type="match status" value="1"/>
</dbReference>
<keyword evidence="1" id="KW-0597">Phosphoprotein</keyword>
<gene>
    <name evidence="8" type="ORF">MNBD_GAMMA17-1341</name>
</gene>
<sequence>MSAPYILVVDDERDIRELVKDILEDEGYEVNLAANGEEARKMRRMRRPNLILLDVWMPDIDGISLLREWSTEGGSDIPVIMISGHGTVETAVEATRLGAYDFVEKPLSLAKLLLVVGRALEADRLQRENVGLRRKVQPLGQPVGSSKIIRELCERTERIAKHNAWVLISGEAGSGKELFARYLHACSSRASEPFIDVSVASVANTNSAAELFGSEEGGAIHYGCIEQANGGTLFLSEIGDMEPGVQAKLFSALENKSFLRVGGVEPVTFDVRIIAATHRDLKQVVADGKFREDLYYHLNVVPLDIPPLRDHADDVAALLDFYAEQFAQSDHLVKRRFSDAAVLRLTNYPWRGNVRELKNLVQRLMIFGGNSEVDVDEVEASLGITLEKNEVQYPIEFDLPLRGARQQFEKAYFEYQLRALQGNLGQVARKAGIERTHLYRKFRALGIDKKKEAGGK</sequence>
<evidence type="ECO:0000256" key="2">
    <source>
        <dbReference type="ARBA" id="ARBA00022741"/>
    </source>
</evidence>
<dbReference type="GO" id="GO:0006355">
    <property type="term" value="P:regulation of DNA-templated transcription"/>
    <property type="evidence" value="ECO:0007669"/>
    <property type="project" value="InterPro"/>
</dbReference>
<dbReference type="InterPro" id="IPR027417">
    <property type="entry name" value="P-loop_NTPase"/>
</dbReference>
<dbReference type="InterPro" id="IPR009057">
    <property type="entry name" value="Homeodomain-like_sf"/>
</dbReference>
<dbReference type="InterPro" id="IPR058031">
    <property type="entry name" value="AAA_lid_NorR"/>
</dbReference>
<dbReference type="SUPFAM" id="SSF46689">
    <property type="entry name" value="Homeodomain-like"/>
    <property type="match status" value="1"/>
</dbReference>
<evidence type="ECO:0000259" key="6">
    <source>
        <dbReference type="PROSITE" id="PS50045"/>
    </source>
</evidence>
<keyword evidence="3" id="KW-0067">ATP-binding</keyword>
<dbReference type="PROSITE" id="PS50045">
    <property type="entry name" value="SIGMA54_INTERACT_4"/>
    <property type="match status" value="1"/>
</dbReference>
<dbReference type="SUPFAM" id="SSF52172">
    <property type="entry name" value="CheY-like"/>
    <property type="match status" value="1"/>
</dbReference>
<dbReference type="Pfam" id="PF25601">
    <property type="entry name" value="AAA_lid_14"/>
    <property type="match status" value="1"/>
</dbReference>
<dbReference type="Gene3D" id="3.40.50.2300">
    <property type="match status" value="1"/>
</dbReference>
<feature type="domain" description="Response regulatory" evidence="7">
    <location>
        <begin position="5"/>
        <end position="120"/>
    </location>
</feature>
<dbReference type="EMBL" id="UOFQ01000107">
    <property type="protein sequence ID" value="VAW88747.1"/>
    <property type="molecule type" value="Genomic_DNA"/>
</dbReference>
<proteinExistence type="predicted"/>
<dbReference type="InterPro" id="IPR011006">
    <property type="entry name" value="CheY-like_superfamily"/>
</dbReference>
<dbReference type="Pfam" id="PF00072">
    <property type="entry name" value="Response_reg"/>
    <property type="match status" value="1"/>
</dbReference>
<feature type="domain" description="Sigma-54 factor interaction" evidence="6">
    <location>
        <begin position="142"/>
        <end position="366"/>
    </location>
</feature>
<evidence type="ECO:0000256" key="5">
    <source>
        <dbReference type="ARBA" id="ARBA00023163"/>
    </source>
</evidence>
<dbReference type="FunFam" id="3.40.50.300:FF:000006">
    <property type="entry name" value="DNA-binding transcriptional regulator NtrC"/>
    <property type="match status" value="1"/>
</dbReference>
<evidence type="ECO:0000256" key="1">
    <source>
        <dbReference type="ARBA" id="ARBA00022553"/>
    </source>
</evidence>
<dbReference type="PANTHER" id="PTHR32071:SF17">
    <property type="entry name" value="TRANSCRIPTIONAL REGULATOR (NTRC FAMILY)"/>
    <property type="match status" value="1"/>
</dbReference>
<evidence type="ECO:0000313" key="8">
    <source>
        <dbReference type="EMBL" id="VAW88747.1"/>
    </source>
</evidence>
<evidence type="ECO:0000256" key="4">
    <source>
        <dbReference type="ARBA" id="ARBA00023015"/>
    </source>
</evidence>
<dbReference type="AlphaFoldDB" id="A0A3B0ZN35"/>
<dbReference type="GO" id="GO:0000160">
    <property type="term" value="P:phosphorelay signal transduction system"/>
    <property type="evidence" value="ECO:0007669"/>
    <property type="project" value="InterPro"/>
</dbReference>
<dbReference type="SMART" id="SM00448">
    <property type="entry name" value="REC"/>
    <property type="match status" value="1"/>
</dbReference>
<dbReference type="InterPro" id="IPR002078">
    <property type="entry name" value="Sigma_54_int"/>
</dbReference>
<dbReference type="FunFam" id="3.40.50.2300:FF:000018">
    <property type="entry name" value="DNA-binding transcriptional regulator NtrC"/>
    <property type="match status" value="1"/>
</dbReference>